<dbReference type="Gene3D" id="3.50.50.60">
    <property type="entry name" value="FAD/NAD(P)-binding domain"/>
    <property type="match status" value="1"/>
</dbReference>
<dbReference type="InterPro" id="IPR017610">
    <property type="entry name" value="tRNA_S-uridine_synth_MnmC_C"/>
</dbReference>
<comment type="similarity">
    <text evidence="10">In the N-terminal section; belongs to the methyltransferase superfamily. tRNA (mnm(5)s(2)U34)-methyltransferase family.</text>
</comment>
<sequence length="640" mass="70397">MSQNKPNSVKYAPIQHANVTFNALGIPIADQFDDIYFNNENGLAETNYVFLQHNGLPERWQTPRNTPFTIAETGFGTGLNFLACWDLFERTAPASQRLHYVSFEKYPMAPTDIAQAMAAFPHLSQYCQALLEAYPAPHAGCHRIQFHHHRVTLDLWFGDLHEQLPHWLPYAQQTVDAWFLDGFAPDKNPQMWQDSLYQAMAASCREQGTFATFTAAGSVRRGLQAAGFEVKKSKGFGHKREMLHGMLPTATPSVTPAARPDPGVPVTIVGGGIAAACVAWSLTQRGYQVHLLSEGIADGASGNAQGAVYPLLQVELSPLSRFHLSAFDHARQFYQGIGKPYWHGCGMVQLATQAKRLQRQQKLAEHGVYAPTMVTSLEADQTQQIWAELPAVPSLWYPSSGWVAPPQLVHHLLTQCGERLTVQQGVSIQAVTPTTDGGWRLTSEHGEEFHAHTLILAAGAGLLPLLQQWHIATEAVRGQVTQVAANSTSQECPVVVCYKGYFTPVLDSETACHCVGATYQRQFDPQHYRELAPEDTATNLAQLQSDVQQPWTHNLVPVADRAALRHTTRDHLPMAGWLSASLGIIGGLSSRGFTSAPLCAELLVSQWLGEPLPLSAELVKRLAPERLQDGEATLECAPYL</sequence>
<dbReference type="PANTHER" id="PTHR13847">
    <property type="entry name" value="SARCOSINE DEHYDROGENASE-RELATED"/>
    <property type="match status" value="1"/>
</dbReference>
<dbReference type="InterPro" id="IPR029063">
    <property type="entry name" value="SAM-dependent_MTases_sf"/>
</dbReference>
<dbReference type="HAMAP" id="MF_01102">
    <property type="entry name" value="MnmC"/>
    <property type="match status" value="1"/>
</dbReference>
<keyword evidence="6 10" id="KW-0819">tRNA processing</keyword>
<dbReference type="Pfam" id="PF05430">
    <property type="entry name" value="Methyltransf_30"/>
    <property type="match status" value="1"/>
</dbReference>
<keyword evidence="14" id="KW-1185">Reference proteome</keyword>
<dbReference type="RefSeq" id="WP_176754963.1">
    <property type="nucleotide sequence ID" value="NZ_FMXN01000012.1"/>
</dbReference>
<dbReference type="GO" id="GO:0032259">
    <property type="term" value="P:methylation"/>
    <property type="evidence" value="ECO:0007669"/>
    <property type="project" value="UniProtKB-KW"/>
</dbReference>
<comment type="catalytic activity">
    <reaction evidence="10">
        <text>5-aminomethyl-2-thiouridine(34) in tRNA + S-adenosyl-L-methionine = 5-methylaminomethyl-2-thiouridine(34) in tRNA + S-adenosyl-L-homocysteine + H(+)</text>
        <dbReference type="Rhea" id="RHEA:19569"/>
        <dbReference type="Rhea" id="RHEA-COMP:10195"/>
        <dbReference type="Rhea" id="RHEA-COMP:10197"/>
        <dbReference type="ChEBI" id="CHEBI:15378"/>
        <dbReference type="ChEBI" id="CHEBI:57856"/>
        <dbReference type="ChEBI" id="CHEBI:59789"/>
        <dbReference type="ChEBI" id="CHEBI:74454"/>
        <dbReference type="ChEBI" id="CHEBI:74455"/>
        <dbReference type="EC" id="2.1.1.61"/>
    </reaction>
</comment>
<dbReference type="Gene3D" id="3.40.50.150">
    <property type="entry name" value="Vaccinia Virus protein VP39"/>
    <property type="match status" value="1"/>
</dbReference>
<comment type="similarity">
    <text evidence="10">In the C-terminal section; belongs to the DAO family.</text>
</comment>
<comment type="cofactor">
    <cofactor evidence="10">
        <name>FAD</name>
        <dbReference type="ChEBI" id="CHEBI:57692"/>
    </cofactor>
</comment>
<accession>A0A1G6DS06</accession>
<dbReference type="STRING" id="1159017.SAMN02927930_01860"/>
<dbReference type="NCBIfam" id="TIGR03197">
    <property type="entry name" value="MnmC_Cterm"/>
    <property type="match status" value="1"/>
</dbReference>
<evidence type="ECO:0000256" key="9">
    <source>
        <dbReference type="ARBA" id="ARBA00023268"/>
    </source>
</evidence>
<evidence type="ECO:0000256" key="1">
    <source>
        <dbReference type="ARBA" id="ARBA00022490"/>
    </source>
</evidence>
<dbReference type="InterPro" id="IPR036188">
    <property type="entry name" value="FAD/NAD-bd_sf"/>
</dbReference>
<dbReference type="Proteomes" id="UP000199626">
    <property type="component" value="Unassembled WGS sequence"/>
</dbReference>
<dbReference type="InterPro" id="IPR047785">
    <property type="entry name" value="tRNA_MNMC2"/>
</dbReference>
<keyword evidence="9 10" id="KW-0511">Multifunctional enzyme</keyword>
<evidence type="ECO:0000256" key="3">
    <source>
        <dbReference type="ARBA" id="ARBA00022630"/>
    </source>
</evidence>
<evidence type="ECO:0000256" key="2">
    <source>
        <dbReference type="ARBA" id="ARBA00022603"/>
    </source>
</evidence>
<keyword evidence="1 10" id="KW-0963">Cytoplasm</keyword>
<keyword evidence="5 10" id="KW-0949">S-adenosyl-L-methionine</keyword>
<dbReference type="AlphaFoldDB" id="A0A1G6DS06"/>
<gene>
    <name evidence="10" type="primary">mnmC</name>
    <name evidence="13" type="ORF">SAMN02927930_01860</name>
</gene>
<dbReference type="GO" id="GO:0016645">
    <property type="term" value="F:oxidoreductase activity, acting on the CH-NH group of donors"/>
    <property type="evidence" value="ECO:0007669"/>
    <property type="project" value="InterPro"/>
</dbReference>
<dbReference type="SUPFAM" id="SSF51905">
    <property type="entry name" value="FAD/NAD(P)-binding domain"/>
    <property type="match status" value="1"/>
</dbReference>
<evidence type="ECO:0000313" key="14">
    <source>
        <dbReference type="Proteomes" id="UP000199626"/>
    </source>
</evidence>
<name>A0A1G6DS06_9GAMM</name>
<evidence type="ECO:0000256" key="5">
    <source>
        <dbReference type="ARBA" id="ARBA00022691"/>
    </source>
</evidence>
<proteinExistence type="inferred from homology"/>
<dbReference type="GO" id="GO:0004808">
    <property type="term" value="F:tRNA (5-methylaminomethyl-2-thiouridylate)(34)-methyltransferase activity"/>
    <property type="evidence" value="ECO:0007669"/>
    <property type="project" value="UniProtKB-EC"/>
</dbReference>
<keyword evidence="8 10" id="KW-0560">Oxidoreductase</keyword>
<dbReference type="PANTHER" id="PTHR13847:SF283">
    <property type="entry name" value="TRNA 5-METHYLAMINOMETHYL-2-THIOURIDINE BIOSYNTHESIS BIFUNCTIONAL PROTEIN MNMC"/>
    <property type="match status" value="1"/>
</dbReference>
<evidence type="ECO:0000256" key="8">
    <source>
        <dbReference type="ARBA" id="ARBA00023002"/>
    </source>
</evidence>
<dbReference type="EMBL" id="FMXN01000012">
    <property type="protein sequence ID" value="SDB47906.1"/>
    <property type="molecule type" value="Genomic_DNA"/>
</dbReference>
<evidence type="ECO:0000256" key="7">
    <source>
        <dbReference type="ARBA" id="ARBA00022827"/>
    </source>
</evidence>
<dbReference type="NCBIfam" id="NF002481">
    <property type="entry name" value="PRK01747.1-2"/>
    <property type="match status" value="1"/>
</dbReference>
<feature type="domain" description="FAD dependent oxidoreductase" evidence="11">
    <location>
        <begin position="266"/>
        <end position="604"/>
    </location>
</feature>
<evidence type="ECO:0000313" key="13">
    <source>
        <dbReference type="EMBL" id="SDB47906.1"/>
    </source>
</evidence>
<comment type="subcellular location">
    <subcellularLocation>
        <location evidence="10">Cytoplasm</location>
    </subcellularLocation>
</comment>
<dbReference type="InterPro" id="IPR023032">
    <property type="entry name" value="tRNA_MAMT_biosynth_bifunc_MnmC"/>
</dbReference>
<organism evidence="13 14">
    <name type="scientific">Pseudidiomarina indica</name>
    <dbReference type="NCBI Taxonomy" id="1159017"/>
    <lineage>
        <taxon>Bacteria</taxon>
        <taxon>Pseudomonadati</taxon>
        <taxon>Pseudomonadota</taxon>
        <taxon>Gammaproteobacteria</taxon>
        <taxon>Alteromonadales</taxon>
        <taxon>Idiomarinaceae</taxon>
        <taxon>Pseudidiomarina</taxon>
    </lineage>
</organism>
<dbReference type="GO" id="GO:0005737">
    <property type="term" value="C:cytoplasm"/>
    <property type="evidence" value="ECO:0007669"/>
    <property type="project" value="UniProtKB-SubCell"/>
</dbReference>
<feature type="domain" description="MnmC-like methyltransferase" evidence="12">
    <location>
        <begin position="122"/>
        <end position="247"/>
    </location>
</feature>
<dbReference type="GO" id="GO:0050660">
    <property type="term" value="F:flavin adenine dinucleotide binding"/>
    <property type="evidence" value="ECO:0007669"/>
    <property type="project" value="UniProtKB-UniRule"/>
</dbReference>
<keyword evidence="3 10" id="KW-0285">Flavoprotein</keyword>
<reference evidence="14" key="1">
    <citation type="submission" date="2016-10" db="EMBL/GenBank/DDBJ databases">
        <authorList>
            <person name="Varghese N."/>
            <person name="Submissions S."/>
        </authorList>
    </citation>
    <scope>NUCLEOTIDE SEQUENCE [LARGE SCALE GENOMIC DNA]</scope>
    <source>
        <strain evidence="14">CGMCC 1.10824</strain>
    </source>
</reference>
<keyword evidence="2 10" id="KW-0489">Methyltransferase</keyword>
<feature type="region of interest" description="tRNA (mnm(5)s(2)U34)-methyltransferase" evidence="10">
    <location>
        <begin position="1"/>
        <end position="248"/>
    </location>
</feature>
<evidence type="ECO:0000259" key="12">
    <source>
        <dbReference type="Pfam" id="PF05430"/>
    </source>
</evidence>
<evidence type="ECO:0000259" key="11">
    <source>
        <dbReference type="Pfam" id="PF01266"/>
    </source>
</evidence>
<dbReference type="EC" id="2.1.1.61" evidence="10"/>
<evidence type="ECO:0000256" key="10">
    <source>
        <dbReference type="HAMAP-Rule" id="MF_01102"/>
    </source>
</evidence>
<protein>
    <recommendedName>
        <fullName evidence="10">tRNA 5-methylaminomethyl-2-thiouridine biosynthesis bifunctional protein MnmC</fullName>
        <shortName evidence="10">tRNA mnm(5)s(2)U biosynthesis bifunctional protein</shortName>
    </recommendedName>
    <domain>
        <recommendedName>
            <fullName evidence="10">tRNA (mnm(5)s(2)U34)-methyltransferase</fullName>
            <ecNumber evidence="10">2.1.1.61</ecNumber>
        </recommendedName>
    </domain>
    <domain>
        <recommendedName>
            <fullName evidence="10">FAD-dependent cmnm(5)s(2)U34 oxidoreductase</fullName>
            <ecNumber evidence="10">1.5.-.-</ecNumber>
        </recommendedName>
    </domain>
</protein>
<dbReference type="NCBIfam" id="NF033855">
    <property type="entry name" value="tRNA_MNMC2"/>
    <property type="match status" value="1"/>
</dbReference>
<dbReference type="GO" id="GO:0002097">
    <property type="term" value="P:tRNA wobble base modification"/>
    <property type="evidence" value="ECO:0007669"/>
    <property type="project" value="UniProtKB-UniRule"/>
</dbReference>
<keyword evidence="7 10" id="KW-0274">FAD</keyword>
<dbReference type="EC" id="1.5.-.-" evidence="10"/>
<evidence type="ECO:0000256" key="6">
    <source>
        <dbReference type="ARBA" id="ARBA00022694"/>
    </source>
</evidence>
<dbReference type="Gene3D" id="3.30.9.10">
    <property type="entry name" value="D-Amino Acid Oxidase, subunit A, domain 2"/>
    <property type="match status" value="1"/>
</dbReference>
<dbReference type="InterPro" id="IPR006076">
    <property type="entry name" value="FAD-dep_OxRdtase"/>
</dbReference>
<evidence type="ECO:0000256" key="4">
    <source>
        <dbReference type="ARBA" id="ARBA00022679"/>
    </source>
</evidence>
<feature type="region of interest" description="FAD-dependent cmnm(5)s(2)U34 oxidoreductase" evidence="10">
    <location>
        <begin position="269"/>
        <end position="640"/>
    </location>
</feature>
<dbReference type="Pfam" id="PF01266">
    <property type="entry name" value="DAO"/>
    <property type="match status" value="1"/>
</dbReference>
<comment type="function">
    <text evidence="10">Catalyzes the last two steps in the biosynthesis of 5-methylaminomethyl-2-thiouridine (mnm(5)s(2)U) at the wobble position (U34) in tRNA. Catalyzes the FAD-dependent demodification of cmnm(5)s(2)U34 to nm(5)s(2)U34, followed by the transfer of a methyl group from S-adenosyl-L-methionine to nm(5)s(2)U34, to form mnm(5)s(2)U34.</text>
</comment>
<dbReference type="InterPro" id="IPR008471">
    <property type="entry name" value="MnmC-like_methylTransf"/>
</dbReference>
<keyword evidence="4 10" id="KW-0808">Transferase</keyword>